<organism evidence="1">
    <name type="scientific">marine sediment metagenome</name>
    <dbReference type="NCBI Taxonomy" id="412755"/>
    <lineage>
        <taxon>unclassified sequences</taxon>
        <taxon>metagenomes</taxon>
        <taxon>ecological metagenomes</taxon>
    </lineage>
</organism>
<reference evidence="1" key="1">
    <citation type="journal article" date="2014" name="Front. Microbiol.">
        <title>High frequency of phylogenetically diverse reductive dehalogenase-homologous genes in deep subseafloor sedimentary metagenomes.</title>
        <authorList>
            <person name="Kawai M."/>
            <person name="Futagami T."/>
            <person name="Toyoda A."/>
            <person name="Takaki Y."/>
            <person name="Nishi S."/>
            <person name="Hori S."/>
            <person name="Arai W."/>
            <person name="Tsubouchi T."/>
            <person name="Morono Y."/>
            <person name="Uchiyama I."/>
            <person name="Ito T."/>
            <person name="Fujiyama A."/>
            <person name="Inagaki F."/>
            <person name="Takami H."/>
        </authorList>
    </citation>
    <scope>NUCLEOTIDE SEQUENCE</scope>
    <source>
        <strain evidence="1">Expedition CK06-06</strain>
    </source>
</reference>
<sequence>FEFTNPIHSFSTKQTYDVQNLLKTNFFYAQSQY</sequence>
<accession>X0VD00</accession>
<feature type="non-terminal residue" evidence="1">
    <location>
        <position position="1"/>
    </location>
</feature>
<comment type="caution">
    <text evidence="1">The sequence shown here is derived from an EMBL/GenBank/DDBJ whole genome shotgun (WGS) entry which is preliminary data.</text>
</comment>
<name>X0VD00_9ZZZZ</name>
<proteinExistence type="predicted"/>
<evidence type="ECO:0000313" key="1">
    <source>
        <dbReference type="EMBL" id="GAG15989.1"/>
    </source>
</evidence>
<protein>
    <submittedName>
        <fullName evidence="1">Uncharacterized protein</fullName>
    </submittedName>
</protein>
<dbReference type="AlphaFoldDB" id="X0VD00"/>
<gene>
    <name evidence="1" type="ORF">S01H1_50521</name>
</gene>
<dbReference type="EMBL" id="BARS01032555">
    <property type="protein sequence ID" value="GAG15989.1"/>
    <property type="molecule type" value="Genomic_DNA"/>
</dbReference>